<reference evidence="1" key="1">
    <citation type="journal article" date="2015" name="Nature">
        <title>Complex archaea that bridge the gap between prokaryotes and eukaryotes.</title>
        <authorList>
            <person name="Spang A."/>
            <person name="Saw J.H."/>
            <person name="Jorgensen S.L."/>
            <person name="Zaremba-Niedzwiedzka K."/>
            <person name="Martijn J."/>
            <person name="Lind A.E."/>
            <person name="van Eijk R."/>
            <person name="Schleper C."/>
            <person name="Guy L."/>
            <person name="Ettema T.J."/>
        </authorList>
    </citation>
    <scope>NUCLEOTIDE SEQUENCE</scope>
</reference>
<dbReference type="GO" id="GO:0009007">
    <property type="term" value="F:site-specific DNA-methyltransferase (adenine-specific) activity"/>
    <property type="evidence" value="ECO:0007669"/>
    <property type="project" value="InterPro"/>
</dbReference>
<protein>
    <recommendedName>
        <fullName evidence="2">DNA N-6-adenine-methyltransferase (Dam)</fullName>
    </recommendedName>
</protein>
<proteinExistence type="predicted"/>
<dbReference type="Pfam" id="PF05869">
    <property type="entry name" value="Dam"/>
    <property type="match status" value="1"/>
</dbReference>
<sequence length="174" mass="20804">MNKEVYSRTRNTVDDWQTPKYFYELLNEKFRFTLDPCTDKDNWLDTGKYYTIEDNGLEQDWKGERVFVNPPFSQIKDKKDRKGWVWKCYNEGIKENTFVVLILPSRTDTKYWHDHIMKANEILFCKGRVNFLLNGEKPENGATFPLAVIIFKKYNLGYPKIKPFNHKNRGESRS</sequence>
<name>A0A0F9I7Z2_9ZZZZ</name>
<gene>
    <name evidence="1" type="ORF">LCGC14_1909730</name>
</gene>
<accession>A0A0F9I7Z2</accession>
<evidence type="ECO:0008006" key="2">
    <source>
        <dbReference type="Google" id="ProtNLM"/>
    </source>
</evidence>
<dbReference type="GO" id="GO:0009307">
    <property type="term" value="P:DNA restriction-modification system"/>
    <property type="evidence" value="ECO:0007669"/>
    <property type="project" value="InterPro"/>
</dbReference>
<dbReference type="EMBL" id="LAZR01020151">
    <property type="protein sequence ID" value="KKL89935.1"/>
    <property type="molecule type" value="Genomic_DNA"/>
</dbReference>
<dbReference type="InterPro" id="IPR008593">
    <property type="entry name" value="Dam_MeTrfase"/>
</dbReference>
<dbReference type="AlphaFoldDB" id="A0A0F9I7Z2"/>
<evidence type="ECO:0000313" key="1">
    <source>
        <dbReference type="EMBL" id="KKL89935.1"/>
    </source>
</evidence>
<comment type="caution">
    <text evidence="1">The sequence shown here is derived from an EMBL/GenBank/DDBJ whole genome shotgun (WGS) entry which is preliminary data.</text>
</comment>
<organism evidence="1">
    <name type="scientific">marine sediment metagenome</name>
    <dbReference type="NCBI Taxonomy" id="412755"/>
    <lineage>
        <taxon>unclassified sequences</taxon>
        <taxon>metagenomes</taxon>
        <taxon>ecological metagenomes</taxon>
    </lineage>
</organism>
<dbReference type="GO" id="GO:0003677">
    <property type="term" value="F:DNA binding"/>
    <property type="evidence" value="ECO:0007669"/>
    <property type="project" value="InterPro"/>
</dbReference>